<accession>A0A7I8VL51</accession>
<dbReference type="AlphaFoldDB" id="A0A7I8VL51"/>
<dbReference type="EMBL" id="CAJFCJ010000007">
    <property type="protein sequence ID" value="CAD5117012.1"/>
    <property type="molecule type" value="Genomic_DNA"/>
</dbReference>
<reference evidence="4 5" key="1">
    <citation type="submission" date="2020-08" db="EMBL/GenBank/DDBJ databases">
        <authorList>
            <person name="Hejnol A."/>
        </authorList>
    </citation>
    <scope>NUCLEOTIDE SEQUENCE [LARGE SCALE GENOMIC DNA]</scope>
</reference>
<evidence type="ECO:0000259" key="2">
    <source>
        <dbReference type="Pfam" id="PF00501"/>
    </source>
</evidence>
<gene>
    <name evidence="4" type="ORF">DGYR_LOCUS5586</name>
</gene>
<dbReference type="Proteomes" id="UP000549394">
    <property type="component" value="Unassembled WGS sequence"/>
</dbReference>
<evidence type="ECO:0000313" key="4">
    <source>
        <dbReference type="EMBL" id="CAD5117012.1"/>
    </source>
</evidence>
<dbReference type="InterPro" id="IPR000873">
    <property type="entry name" value="AMP-dep_synth/lig_dom"/>
</dbReference>
<dbReference type="SUPFAM" id="SSF56801">
    <property type="entry name" value="Acetyl-CoA synthetase-like"/>
    <property type="match status" value="1"/>
</dbReference>
<dbReference type="InterPro" id="IPR020845">
    <property type="entry name" value="AMP-binding_CS"/>
</dbReference>
<dbReference type="PANTHER" id="PTHR43201:SF8">
    <property type="entry name" value="ACYL-COA SYNTHETASE FAMILY MEMBER 3"/>
    <property type="match status" value="1"/>
</dbReference>
<dbReference type="Pfam" id="PF00501">
    <property type="entry name" value="AMP-binding"/>
    <property type="match status" value="1"/>
</dbReference>
<name>A0A7I8VL51_9ANNE</name>
<evidence type="ECO:0000259" key="3">
    <source>
        <dbReference type="Pfam" id="PF13193"/>
    </source>
</evidence>
<organism evidence="4 5">
    <name type="scientific">Dimorphilus gyrociliatus</name>
    <dbReference type="NCBI Taxonomy" id="2664684"/>
    <lineage>
        <taxon>Eukaryota</taxon>
        <taxon>Metazoa</taxon>
        <taxon>Spiralia</taxon>
        <taxon>Lophotrochozoa</taxon>
        <taxon>Annelida</taxon>
        <taxon>Polychaeta</taxon>
        <taxon>Polychaeta incertae sedis</taxon>
        <taxon>Dinophilidae</taxon>
        <taxon>Dimorphilus</taxon>
    </lineage>
</organism>
<dbReference type="GO" id="GO:0006631">
    <property type="term" value="P:fatty acid metabolic process"/>
    <property type="evidence" value="ECO:0007669"/>
    <property type="project" value="TreeGrafter"/>
</dbReference>
<feature type="domain" description="AMP-binding enzyme C-terminal" evidence="3">
    <location>
        <begin position="509"/>
        <end position="584"/>
    </location>
</feature>
<dbReference type="InterPro" id="IPR025110">
    <property type="entry name" value="AMP-bd_C"/>
</dbReference>
<protein>
    <submittedName>
        <fullName evidence="4">DgyrCDS5840</fullName>
    </submittedName>
</protein>
<dbReference type="InterPro" id="IPR045851">
    <property type="entry name" value="AMP-bd_C_sf"/>
</dbReference>
<dbReference type="GO" id="GO:0031956">
    <property type="term" value="F:medium-chain fatty acid-CoA ligase activity"/>
    <property type="evidence" value="ECO:0007669"/>
    <property type="project" value="TreeGrafter"/>
</dbReference>
<proteinExistence type="inferred from homology"/>
<dbReference type="Gene3D" id="3.40.50.12780">
    <property type="entry name" value="N-terminal domain of ligase-like"/>
    <property type="match status" value="1"/>
</dbReference>
<dbReference type="Gene3D" id="3.30.300.30">
    <property type="match status" value="1"/>
</dbReference>
<dbReference type="PROSITE" id="PS00455">
    <property type="entry name" value="AMP_BINDING"/>
    <property type="match status" value="1"/>
</dbReference>
<comment type="similarity">
    <text evidence="1">Belongs to the ATP-dependent AMP-binding enzyme family.</text>
</comment>
<keyword evidence="5" id="KW-1185">Reference proteome</keyword>
<evidence type="ECO:0000313" key="5">
    <source>
        <dbReference type="Proteomes" id="UP000549394"/>
    </source>
</evidence>
<dbReference type="OrthoDB" id="2962993at2759"/>
<dbReference type="Pfam" id="PF13193">
    <property type="entry name" value="AMP-binding_C"/>
    <property type="match status" value="1"/>
</dbReference>
<dbReference type="CDD" id="cd05941">
    <property type="entry name" value="MCS"/>
    <property type="match status" value="1"/>
</dbReference>
<dbReference type="PANTHER" id="PTHR43201">
    <property type="entry name" value="ACYL-COA SYNTHETASE"/>
    <property type="match status" value="1"/>
</dbReference>
<feature type="domain" description="AMP-dependent synthetase/ligase" evidence="2">
    <location>
        <begin position="46"/>
        <end position="457"/>
    </location>
</feature>
<dbReference type="InterPro" id="IPR042099">
    <property type="entry name" value="ANL_N_sf"/>
</dbReference>
<sequence length="595" mass="68768">MINLKPPCQTLALLRRARNFHLIRFYYNDSKYAKPPSVKPIHVKSEKFSDRIAIIDKNGAYKYGTLLYNTHRLVDKILGTLNFEYNEFRHQTICTIGPNDSFFVISQWACHILESMHVPLYSQHPVSELRYFIENSKAKVVITTPEFTDKIESIAQELKIAVVEVDMSDNLPGNYEYMKNNLREVLRNHTKRNRLHYQLALANKFQKRDCLMLYTSGTTGRPKGVVHTFGTLDTCIKDMGYVWKWNRDDVILHSLPLHHYHGIVNCLMTPLNFGACCVMMPRFNPAETWAYFLGKKKLNESIKRINIFMGVPTMYVKLIEYYENVVGKGRRGRRLAEKIKRICQNEIRLMCSGSASLPSSVFEKWEEITGHRLLERYGMTESGMALTNPYNPISSRTPKFVGEPFPSVDVAVVQHKDGESDEFLLEVCKGRYRIKPKTEPVEGELYVYGNNVFKRYWENEEATAEAFTKEGWFKTGDIVSYENRKFKMVGRSSVDIIKCQSFKIGALDIEGKLLNHENIREVAVLGVPDNVQGEKVACLIALKSQDKKLTLEELKDWCRDKMPHYHTPTELLIVDSIPRNAMGKVNKKELIKMFL</sequence>
<evidence type="ECO:0000256" key="1">
    <source>
        <dbReference type="ARBA" id="ARBA00006432"/>
    </source>
</evidence>
<comment type="caution">
    <text evidence="4">The sequence shown here is derived from an EMBL/GenBank/DDBJ whole genome shotgun (WGS) entry which is preliminary data.</text>
</comment>